<keyword evidence="3" id="KW-1185">Reference proteome</keyword>
<reference evidence="2 3" key="1">
    <citation type="submission" date="2016-04" db="EMBL/GenBank/DDBJ databases">
        <title>A degradative enzymes factory behind the ericoid mycorrhizal symbiosis.</title>
        <authorList>
            <consortium name="DOE Joint Genome Institute"/>
            <person name="Martino E."/>
            <person name="Morin E."/>
            <person name="Grelet G."/>
            <person name="Kuo A."/>
            <person name="Kohler A."/>
            <person name="Daghino S."/>
            <person name="Barry K."/>
            <person name="Choi C."/>
            <person name="Cichocki N."/>
            <person name="Clum A."/>
            <person name="Copeland A."/>
            <person name="Hainaut M."/>
            <person name="Haridas S."/>
            <person name="Labutti K."/>
            <person name="Lindquist E."/>
            <person name="Lipzen A."/>
            <person name="Khouja H.-R."/>
            <person name="Murat C."/>
            <person name="Ohm R."/>
            <person name="Olson A."/>
            <person name="Spatafora J."/>
            <person name="Veneault-Fourrey C."/>
            <person name="Henrissat B."/>
            <person name="Grigoriev I."/>
            <person name="Martin F."/>
            <person name="Perotto S."/>
        </authorList>
    </citation>
    <scope>NUCLEOTIDE SEQUENCE [LARGE SCALE GENOMIC DNA]</scope>
    <source>
        <strain evidence="2 3">E</strain>
    </source>
</reference>
<dbReference type="Pfam" id="PF13302">
    <property type="entry name" value="Acetyltransf_3"/>
    <property type="match status" value="1"/>
</dbReference>
<dbReference type="GO" id="GO:0016747">
    <property type="term" value="F:acyltransferase activity, transferring groups other than amino-acyl groups"/>
    <property type="evidence" value="ECO:0007669"/>
    <property type="project" value="InterPro"/>
</dbReference>
<dbReference type="AlphaFoldDB" id="A0A2J6T456"/>
<dbReference type="Proteomes" id="UP000235371">
    <property type="component" value="Unassembled WGS sequence"/>
</dbReference>
<dbReference type="InterPro" id="IPR016181">
    <property type="entry name" value="Acyl_CoA_acyltransferase"/>
</dbReference>
<evidence type="ECO:0000313" key="2">
    <source>
        <dbReference type="EMBL" id="PMD57805.1"/>
    </source>
</evidence>
<sequence length="202" mass="22402">MSLPVPPDGPWKSARAPRHSVHPIPLPLFEAFEAGDLERASSIAPSSLPPLTPFLVSEANRGLWGRRLALVVGDAEHLPWLSRLVVYEPERDLEVETSHIKRSKAVIVGRIGFHGKPDERGMVEVGYEIDSQQRRSGHAKAAMRIMVDVARLIPGVNVLRASVVPEYWISRRVVESEGLRKVGTEVSSRHGLQDVFEIDVSN</sequence>
<evidence type="ECO:0000313" key="3">
    <source>
        <dbReference type="Proteomes" id="UP000235371"/>
    </source>
</evidence>
<dbReference type="RefSeq" id="XP_024734709.1">
    <property type="nucleotide sequence ID" value="XM_024871323.1"/>
</dbReference>
<organism evidence="2 3">
    <name type="scientific">Hyaloscypha bicolor E</name>
    <dbReference type="NCBI Taxonomy" id="1095630"/>
    <lineage>
        <taxon>Eukaryota</taxon>
        <taxon>Fungi</taxon>
        <taxon>Dikarya</taxon>
        <taxon>Ascomycota</taxon>
        <taxon>Pezizomycotina</taxon>
        <taxon>Leotiomycetes</taxon>
        <taxon>Helotiales</taxon>
        <taxon>Hyaloscyphaceae</taxon>
        <taxon>Hyaloscypha</taxon>
        <taxon>Hyaloscypha bicolor</taxon>
    </lineage>
</organism>
<feature type="domain" description="N-acetyltransferase" evidence="1">
    <location>
        <begin position="97"/>
        <end position="179"/>
    </location>
</feature>
<dbReference type="InParanoid" id="A0A2J6T456"/>
<name>A0A2J6T456_9HELO</name>
<dbReference type="Gene3D" id="3.40.630.30">
    <property type="match status" value="1"/>
</dbReference>
<dbReference type="InterPro" id="IPR000182">
    <property type="entry name" value="GNAT_dom"/>
</dbReference>
<dbReference type="OrthoDB" id="3429175at2759"/>
<evidence type="ECO:0000259" key="1">
    <source>
        <dbReference type="Pfam" id="PF13302"/>
    </source>
</evidence>
<accession>A0A2J6T456</accession>
<gene>
    <name evidence="2" type="ORF">K444DRAFT_24752</name>
</gene>
<proteinExistence type="predicted"/>
<dbReference type="GeneID" id="36579405"/>
<protein>
    <recommendedName>
        <fullName evidence="1">N-acetyltransferase domain-containing protein</fullName>
    </recommendedName>
</protein>
<dbReference type="EMBL" id="KZ613843">
    <property type="protein sequence ID" value="PMD57805.1"/>
    <property type="molecule type" value="Genomic_DNA"/>
</dbReference>
<dbReference type="SUPFAM" id="SSF55729">
    <property type="entry name" value="Acyl-CoA N-acyltransferases (Nat)"/>
    <property type="match status" value="1"/>
</dbReference>